<proteinExistence type="predicted"/>
<reference evidence="2" key="2">
    <citation type="journal article" date="2021" name="BMC Microbiol.">
        <title>The diversity among the species Tetragenococcus halophilus including new isolates from a lupine seed fermentation.</title>
        <authorList>
            <person name="Link T."/>
            <person name="Vogel R.F."/>
            <person name="Ehrmann M.A."/>
        </authorList>
    </citation>
    <scope>NUCLEOTIDE SEQUENCE</scope>
    <source>
        <strain evidence="2">TMW 2.2257</strain>
    </source>
</reference>
<gene>
    <name evidence="2" type="ORF">HXW75_02250</name>
</gene>
<comment type="caution">
    <text evidence="2">The sequence shown here is derived from an EMBL/GenBank/DDBJ whole genome shotgun (WGS) entry which is preliminary data.</text>
</comment>
<evidence type="ECO:0000313" key="3">
    <source>
        <dbReference type="Proteomes" id="UP001057280"/>
    </source>
</evidence>
<name>A0AB35HM13_TETHA</name>
<evidence type="ECO:0008006" key="4">
    <source>
        <dbReference type="Google" id="ProtNLM"/>
    </source>
</evidence>
<protein>
    <recommendedName>
        <fullName evidence="4">Peptidase S74 domain-containing protein</fullName>
    </recommendedName>
</protein>
<evidence type="ECO:0000256" key="1">
    <source>
        <dbReference type="SAM" id="Coils"/>
    </source>
</evidence>
<dbReference type="SUPFAM" id="SSF57997">
    <property type="entry name" value="Tropomyosin"/>
    <property type="match status" value="1"/>
</dbReference>
<dbReference type="RefSeq" id="WP_253209938.1">
    <property type="nucleotide sequence ID" value="NZ_JACACB010000004.1"/>
</dbReference>
<dbReference type="EMBL" id="JACACB010000004">
    <property type="protein sequence ID" value="MCO8297290.1"/>
    <property type="molecule type" value="Genomic_DNA"/>
</dbReference>
<accession>A0AB35HM13</accession>
<organism evidence="2 3">
    <name type="scientific">Tetragenococcus halophilus</name>
    <name type="common">Pediococcus halophilus</name>
    <dbReference type="NCBI Taxonomy" id="51669"/>
    <lineage>
        <taxon>Bacteria</taxon>
        <taxon>Bacillati</taxon>
        <taxon>Bacillota</taxon>
        <taxon>Bacilli</taxon>
        <taxon>Lactobacillales</taxon>
        <taxon>Enterococcaceae</taxon>
        <taxon>Tetragenococcus</taxon>
    </lineage>
</organism>
<keyword evidence="1" id="KW-0175">Coiled coil</keyword>
<dbReference type="Gene3D" id="1.20.5.300">
    <property type="match status" value="1"/>
</dbReference>
<reference evidence="2" key="1">
    <citation type="submission" date="2020-06" db="EMBL/GenBank/DDBJ databases">
        <authorList>
            <person name="Link T."/>
            <person name="Ehrmann M."/>
        </authorList>
    </citation>
    <scope>NUCLEOTIDE SEQUENCE</scope>
    <source>
        <strain evidence="2">TMW 2.2257</strain>
    </source>
</reference>
<dbReference type="Gene3D" id="1.10.287.1490">
    <property type="match status" value="1"/>
</dbReference>
<evidence type="ECO:0000313" key="2">
    <source>
        <dbReference type="EMBL" id="MCO8297290.1"/>
    </source>
</evidence>
<sequence length="926" mass="99911">MIQEQISFVKVKNGTDGDNGLTSYTHIAWANSSDGRKDFSLTESLGKKYEGTYTDFTEGASMDPSKYKWIESANVFREEIDEAKQAGYEANDKAYEAKIEAESASDNANNAVSKANDASADAGFAKDTANEAKTESGQAVESANSAVNKANSAVDDAGFAKNTADEAKSIADKAGEQAGEAKSSASKAIEDAKISLEKSDSNEKTITDVSKTVDTVKGELSSKASQTDYDTLKETVSDQSTSIKQNAKDIKLKANSQDVDTLNETVKNHNTEISQNAKAIKTKADQSYVDNISGEVESISTAVEQQAGRIETVSSKTDGNTTAIGKIESSYDGLKSTVSEVKDDVETAGGKISTLEQNLSGFKTTVQNEKADQSYVDNISGEVETLSTTVEQQAGKIETVSSKTGGNTTAIGKIESSYDGLKSTVSEVKDDVKTAGSKISTLEQNLSGFKTTVQNDKADKTTVTQLADQWQQTTDLVDGHTSQISSLGDNINLRVKKNDVINQINISDESILIDSAKTHITGKTTIEEGVIDTAYIKDAAITSAKIKDITADKIKAGEVSGLILTSLSETGRFSVEGQHATLENTDTGWKTDIYDNGIYTYNPDHSLRARFTEDIVNSNKFGTSSYNVYLATGGLDGVEGEAAGGEVRAVLYTQNIEDGEDVGSKYEYTYRPFRGEGMVGSYVNLNTAIPGSNNMYLRVPSGKEVKITRIGTVDDFQDIRAKDGYFGSIMQESSDANNFYIGANGETRFTSRDGYNGHNTVYRDIRAQDARIASILQKDSGTNFYLGTGGKLRVTSRAGYNGGNTKYKAVQASGFENKSIVDIKTDITKRQEKALTCVNATDVYNYKLKDDVSRGITKNHIGLIIGDGYNTPDCVKNDDGTAIDIYAMSSVAWKAIQELSDKNETLNNRISDLQSEIDILRKETTI</sequence>
<dbReference type="AlphaFoldDB" id="A0AB35HM13"/>
<feature type="coiled-coil region" evidence="1">
    <location>
        <begin position="896"/>
        <end position="923"/>
    </location>
</feature>
<dbReference type="Proteomes" id="UP001057280">
    <property type="component" value="Unassembled WGS sequence"/>
</dbReference>